<gene>
    <name evidence="3" type="ORF">TSUD_231660</name>
</gene>
<dbReference type="EMBL" id="DF973183">
    <property type="protein sequence ID" value="GAU18428.1"/>
    <property type="molecule type" value="Genomic_DNA"/>
</dbReference>
<evidence type="ECO:0000256" key="1">
    <source>
        <dbReference type="SAM" id="Coils"/>
    </source>
</evidence>
<evidence type="ECO:0000256" key="2">
    <source>
        <dbReference type="SAM" id="MobiDB-lite"/>
    </source>
</evidence>
<sequence>MSESHITSSSNSPLHDNNIPNSNQPQQEPWPQIPYAPQDATHEPWTQIPYAPQNTTQAPWTQIPYAPQQGYSPPFPFWSPQPFGANYISPIFPTFNAPWDPSTYLAMRYPPQQFCEAQSCNAQLMENAQLWAMVSKLQAEISDCKDRLTKLKEEVSSLKHEFERPTNEIVRTIPVGTRQPRKRGRRPEQSSSSEEALYESD</sequence>
<proteinExistence type="predicted"/>
<reference evidence="4" key="1">
    <citation type="journal article" date="2017" name="Front. Plant Sci.">
        <title>Climate Clever Clovers: New Paradigm to Reduce the Environmental Footprint of Ruminants by Breeding Low Methanogenic Forages Utilizing Haplotype Variation.</title>
        <authorList>
            <person name="Kaur P."/>
            <person name="Appels R."/>
            <person name="Bayer P.E."/>
            <person name="Keeble-Gagnere G."/>
            <person name="Wang J."/>
            <person name="Hirakawa H."/>
            <person name="Shirasawa K."/>
            <person name="Vercoe P."/>
            <person name="Stefanova K."/>
            <person name="Durmic Z."/>
            <person name="Nichols P."/>
            <person name="Revell C."/>
            <person name="Isobe S.N."/>
            <person name="Edwards D."/>
            <person name="Erskine W."/>
        </authorList>
    </citation>
    <scope>NUCLEOTIDE SEQUENCE [LARGE SCALE GENOMIC DNA]</scope>
    <source>
        <strain evidence="4">cv. Daliak</strain>
    </source>
</reference>
<keyword evidence="4" id="KW-1185">Reference proteome</keyword>
<evidence type="ECO:0000313" key="3">
    <source>
        <dbReference type="EMBL" id="GAU18428.1"/>
    </source>
</evidence>
<feature type="region of interest" description="Disordered" evidence="2">
    <location>
        <begin position="1"/>
        <end position="52"/>
    </location>
</feature>
<dbReference type="AlphaFoldDB" id="A0A2Z6M876"/>
<accession>A0A2Z6M876</accession>
<protein>
    <submittedName>
        <fullName evidence="3">Uncharacterized protein</fullName>
    </submittedName>
</protein>
<organism evidence="3 4">
    <name type="scientific">Trifolium subterraneum</name>
    <name type="common">Subterranean clover</name>
    <dbReference type="NCBI Taxonomy" id="3900"/>
    <lineage>
        <taxon>Eukaryota</taxon>
        <taxon>Viridiplantae</taxon>
        <taxon>Streptophyta</taxon>
        <taxon>Embryophyta</taxon>
        <taxon>Tracheophyta</taxon>
        <taxon>Spermatophyta</taxon>
        <taxon>Magnoliopsida</taxon>
        <taxon>eudicotyledons</taxon>
        <taxon>Gunneridae</taxon>
        <taxon>Pentapetalae</taxon>
        <taxon>rosids</taxon>
        <taxon>fabids</taxon>
        <taxon>Fabales</taxon>
        <taxon>Fabaceae</taxon>
        <taxon>Papilionoideae</taxon>
        <taxon>50 kb inversion clade</taxon>
        <taxon>NPAAA clade</taxon>
        <taxon>Hologalegina</taxon>
        <taxon>IRL clade</taxon>
        <taxon>Trifolieae</taxon>
        <taxon>Trifolium</taxon>
    </lineage>
</organism>
<dbReference type="OrthoDB" id="1913411at2759"/>
<evidence type="ECO:0000313" key="4">
    <source>
        <dbReference type="Proteomes" id="UP000242715"/>
    </source>
</evidence>
<dbReference type="Proteomes" id="UP000242715">
    <property type="component" value="Unassembled WGS sequence"/>
</dbReference>
<keyword evidence="1" id="KW-0175">Coiled coil</keyword>
<feature type="coiled-coil region" evidence="1">
    <location>
        <begin position="134"/>
        <end position="161"/>
    </location>
</feature>
<feature type="compositionally biased region" description="Polar residues" evidence="2">
    <location>
        <begin position="1"/>
        <end position="29"/>
    </location>
</feature>
<feature type="region of interest" description="Disordered" evidence="2">
    <location>
        <begin position="169"/>
        <end position="201"/>
    </location>
</feature>
<name>A0A2Z6M876_TRISU</name>